<evidence type="ECO:0000313" key="1">
    <source>
        <dbReference type="EMBL" id="SDX82103.1"/>
    </source>
</evidence>
<organism evidence="1 2">
    <name type="scientific">Amycolatopsis xylanica</name>
    <dbReference type="NCBI Taxonomy" id="589385"/>
    <lineage>
        <taxon>Bacteria</taxon>
        <taxon>Bacillati</taxon>
        <taxon>Actinomycetota</taxon>
        <taxon>Actinomycetes</taxon>
        <taxon>Pseudonocardiales</taxon>
        <taxon>Pseudonocardiaceae</taxon>
        <taxon>Amycolatopsis</taxon>
    </lineage>
</organism>
<sequence>MLVEEDEDEPLFEEVLFDSVFAGAAAVVEADFESRESVR</sequence>
<dbReference type="EMBL" id="FNON01000003">
    <property type="protein sequence ID" value="SDX82103.1"/>
    <property type="molecule type" value="Genomic_DNA"/>
</dbReference>
<name>A0A1H3ETL6_9PSEU</name>
<reference evidence="1 2" key="1">
    <citation type="submission" date="2016-10" db="EMBL/GenBank/DDBJ databases">
        <authorList>
            <person name="de Groot N.N."/>
        </authorList>
    </citation>
    <scope>NUCLEOTIDE SEQUENCE [LARGE SCALE GENOMIC DNA]</scope>
    <source>
        <strain evidence="1 2">CPCC 202699</strain>
    </source>
</reference>
<dbReference type="Proteomes" id="UP000199515">
    <property type="component" value="Unassembled WGS sequence"/>
</dbReference>
<dbReference type="STRING" id="589385.SAMN05421504_103977"/>
<dbReference type="AlphaFoldDB" id="A0A1H3ETL6"/>
<evidence type="ECO:0000313" key="2">
    <source>
        <dbReference type="Proteomes" id="UP000199515"/>
    </source>
</evidence>
<keyword evidence="2" id="KW-1185">Reference proteome</keyword>
<accession>A0A1H3ETL6</accession>
<protein>
    <submittedName>
        <fullName evidence="1">Uncharacterized protein</fullName>
    </submittedName>
</protein>
<proteinExistence type="predicted"/>
<gene>
    <name evidence="1" type="ORF">SAMN05421504_103977</name>
</gene>